<dbReference type="Pfam" id="PF00501">
    <property type="entry name" value="AMP-binding"/>
    <property type="match status" value="2"/>
</dbReference>
<organism evidence="6 7">
    <name type="scientific">Aphanomyces invadans</name>
    <dbReference type="NCBI Taxonomy" id="157072"/>
    <lineage>
        <taxon>Eukaryota</taxon>
        <taxon>Sar</taxon>
        <taxon>Stramenopiles</taxon>
        <taxon>Oomycota</taxon>
        <taxon>Saprolegniomycetes</taxon>
        <taxon>Saprolegniales</taxon>
        <taxon>Verrucalvaceae</taxon>
        <taxon>Aphanomyces</taxon>
    </lineage>
</organism>
<dbReference type="Gene3D" id="3.30.559.30">
    <property type="entry name" value="Nonribosomal peptide synthetase, condensation domain"/>
    <property type="match status" value="4"/>
</dbReference>
<dbReference type="Gene3D" id="3.30.559.10">
    <property type="entry name" value="Chloramphenicol acetyltransferase-like domain"/>
    <property type="match status" value="2"/>
</dbReference>
<evidence type="ECO:0000256" key="1">
    <source>
        <dbReference type="ARBA" id="ARBA00022450"/>
    </source>
</evidence>
<sequence>MSAYAHASLTDIAQWVALDQPLFDTLFSFQQWPPRRTLQGVDVIESWKERYRTSQLAQHFTFELQVEPTSTMDELVVMASYLPDKMSWSQARAILDEFCFTLTSLCDSPSTSLTLWTLSSHQVTAINSASFGPELEQPFELLHHAFEARALEHPDLRAVEFDGQWLSYGDLNAQANAVARQLAALNVGVGSRVAVTMSRCLEFPIGLLATLKVGGSMMPLDVAFPAKRLDMMLADAGVRVVVSTMRHEEAIQGLALESMTVVNIPLDQRAVRDEGFVPSSRQVAVPTSEAYVVYTSGSTGKPKGVPVLHRSAVNSIQQHAEFLKVKSGTRLFQMMAIGFDGFQADMWQSLSYGGTLVLRNETDLSDLHSVDNITCTPTALSLLGNPLQYPRLNVVAVAGEACPTTLRDLWAPHVQFMNLYGPSECAIMSHGIALTPNSPITIGSTIANVNCYVLDENQRQVPMGVSGEFYLGGVCVSPGYINLPELTRDRFVLDPYSRRPGTMYRTGDVGRLLPNGQFEILGRMDSQVKLKGYRIELDEVANAMMLHPDVISACVVVKDKSHLVGFFTPADVCKTSLENFALGLLPAYMTPTIWIGLDVMPMNSNGKINRSALEIANIETVLLQYETDIERLLASVWSDVLSVDDKEIGRNTSFISLGGDSISAIRVSAKMKHLGWTLSTANVVKFPRLEAMARAAAALVVTHRPSNVVVSGDVPLTPIQHMSFCHPWRNVHHWNLSMTLKAREAVCVESLKVAVAKLVDHHDMLRARFDHDGVRWKQHILVKDSAPNVKAVQIGHVDDLTEAILIQEQSLNLTTGPVFAVTLLGTPFGDQFVQFTLHHAIADMVSWRILANDLETVLSNESLATKSTSFQDWSEAMTKQAPLWLPAAWTDYMGMDVAPPATACADAVLHRGQAVLQTQIATKLSAANSVYGTNIQEMALAALTGALAQMRQVDSTQLLLMMEGHGREPWNASLDVSSTVGWFTCEYPVVFTATSSLSNLLRDVKQTLRAVPDKGLSYEAIKYLVPPSPENTAIQTHRRHNLAFNYLGRFQEMQAKDGLFEVYNGLNIPQTDPLETNFTPGSISLHHHEDSLVLTMDVPDWLFRCDQVGMWCDLWCVWMEKLVAHCLDPATIGGRTLSDVPLLKTSTAVQAAERTILSTLHLRPLDVVDMYPVTSLQAGLLTAMIQDPSEYVLQTVLRIDRVCEFGRLRSSWRDLVATTPFLSTAALANADKTQLLALPKPDATVSELKYRDIQRSIDLVHLRQLCKTQSVTPSTVFRAAWAILLHVYTRSEFVMFGAVMSGRDNGEPDVESMIGMLINTVPVLTQVSPRTTVAEFLSTMQTYSTDVVSHAHASLMDIKRWTAIHRILFDTVVAFENYPQAALDPSKVNSASIAIESKHEYADTTLGIAISPLSEDKFHLFMTYNSSQVHAAVVENVFDRFVHLVQAISDPRNTTGTLIKFDAPTPSETDFLTSSCFGPELEQPFELLHHAFEARALEHPDLRAVEFDGQWLSYGDLNAQANAVARQLAALNVGVGSRVAVTMSRCLEFPIGLLATLKVGGSMMPLDVAFPAKRLDMMLADAGVRVVVSTMRHEEAIQGLALESMTVVNIPLDQRAVRDEGFVPSSRQVAVPTSEAYVVYTSGSTGKPKGVPVLHRSAVNSIQQHAEFLKVKSGTRLFQMMAIGFDGFQADMWQSLSYGGTLVLRNETDLSDLHSVDNITCTPTALSLLGNPLQYPRLNVVAVAGEACPTTLRDLWAPHVQFMNLYGPSECAIMSHGIALTPNSPITIGSTIANVNCYVLDENQRQVPMGVSGEFYLGGVCVSPGYINLPELTRDRFVLDPYSRRPGTMYRTGDVGRLLPNGQFEILGRMDSQVKLKGYRIELDEVANAMMLHPDVISACVIVQDKSHLVGYFTPATVNVESLRKAVVDRLPVYMVPAMWTGLDEMPQNSNGKINTKALALLKAVVELEAMQTHEEAKLAQVIASVLEVDVAEIGRRSSFVALGGDSITAIYLAAELKKIGWRVSVGDILQSTQLCDLALTATEQAHIPAVEWSDVPLPSQVSQDITTAWPEHEAAYATTPEQSFLLSSSIENPSRWILQVPFVDLDAIRLVTAYARISEHCEALRTTFILASDNTNYHVVNPASCVEVRCEHKATSLTEFLALDKARAFQATDATFARFTVVSVPHAESIGVLTIHHALYDGWSISLLLSDLMDAYHDRPIPQRPSFRPVIHYVQAQDPSKTVAFWTEYLATAPTSPCLTNAIASKKATPACSSDPALFVTVALSRLLSAIQPLGVTMSTVVLLSWAMALRSHTRRDDVVFGQILANRDLPVDGIEEYALRPLV</sequence>
<dbReference type="PANTHER" id="PTHR45527:SF1">
    <property type="entry name" value="FATTY ACID SYNTHASE"/>
    <property type="match status" value="1"/>
</dbReference>
<dbReference type="InterPro" id="IPR009081">
    <property type="entry name" value="PP-bd_ACP"/>
</dbReference>
<evidence type="ECO:0000256" key="2">
    <source>
        <dbReference type="ARBA" id="ARBA00022553"/>
    </source>
</evidence>
<dbReference type="NCBIfam" id="TIGR01733">
    <property type="entry name" value="AA-adenyl-dom"/>
    <property type="match status" value="2"/>
</dbReference>
<evidence type="ECO:0000259" key="5">
    <source>
        <dbReference type="PROSITE" id="PS50075"/>
    </source>
</evidence>
<feature type="transmembrane region" description="Helical" evidence="4">
    <location>
        <begin position="2291"/>
        <end position="2311"/>
    </location>
</feature>
<dbReference type="PANTHER" id="PTHR45527">
    <property type="entry name" value="NONRIBOSOMAL PEPTIDE SYNTHETASE"/>
    <property type="match status" value="1"/>
</dbReference>
<feature type="domain" description="Carrier" evidence="5">
    <location>
        <begin position="1970"/>
        <end position="2046"/>
    </location>
</feature>
<dbReference type="GO" id="GO:0044550">
    <property type="term" value="P:secondary metabolite biosynthetic process"/>
    <property type="evidence" value="ECO:0007669"/>
    <property type="project" value="TreeGrafter"/>
</dbReference>
<evidence type="ECO:0000313" key="7">
    <source>
        <dbReference type="Proteomes" id="UP000285060"/>
    </source>
</evidence>
<dbReference type="Gene3D" id="3.30.300.30">
    <property type="match status" value="2"/>
</dbReference>
<dbReference type="VEuPathDB" id="FungiDB:H310_13905"/>
<dbReference type="InterPro" id="IPR042099">
    <property type="entry name" value="ANL_N_sf"/>
</dbReference>
<dbReference type="VEuPathDB" id="FungiDB:H310_13969"/>
<keyword evidence="4" id="KW-0472">Membrane</keyword>
<dbReference type="PROSITE" id="PS50075">
    <property type="entry name" value="CARRIER"/>
    <property type="match status" value="2"/>
</dbReference>
<gene>
    <name evidence="6" type="ORF">DYB32_008906</name>
</gene>
<dbReference type="PROSITE" id="PS00455">
    <property type="entry name" value="AMP_BINDING"/>
    <property type="match status" value="2"/>
</dbReference>
<dbReference type="InterPro" id="IPR045851">
    <property type="entry name" value="AMP-bd_C_sf"/>
</dbReference>
<evidence type="ECO:0000256" key="4">
    <source>
        <dbReference type="SAM" id="Phobius"/>
    </source>
</evidence>
<dbReference type="SUPFAM" id="SSF47336">
    <property type="entry name" value="ACP-like"/>
    <property type="match status" value="2"/>
</dbReference>
<name>A0A418AJV6_9STRA</name>
<keyword evidence="1" id="KW-0596">Phosphopantetheine</keyword>
<dbReference type="GO" id="GO:0016874">
    <property type="term" value="F:ligase activity"/>
    <property type="evidence" value="ECO:0007669"/>
    <property type="project" value="UniProtKB-KW"/>
</dbReference>
<keyword evidence="7" id="KW-1185">Reference proteome</keyword>
<dbReference type="Pfam" id="PF13193">
    <property type="entry name" value="AMP-binding_C"/>
    <property type="match status" value="1"/>
</dbReference>
<accession>A0A418AJV6</accession>
<dbReference type="InterPro" id="IPR025110">
    <property type="entry name" value="AMP-bd_C"/>
</dbReference>
<dbReference type="GO" id="GO:0031177">
    <property type="term" value="F:phosphopantetheine binding"/>
    <property type="evidence" value="ECO:0007669"/>
    <property type="project" value="InterPro"/>
</dbReference>
<dbReference type="InterPro" id="IPR001242">
    <property type="entry name" value="Condensation_dom"/>
</dbReference>
<dbReference type="SUPFAM" id="SSF52777">
    <property type="entry name" value="CoA-dependent acyltransferases"/>
    <property type="match status" value="6"/>
</dbReference>
<keyword evidence="2" id="KW-0597">Phosphoprotein</keyword>
<dbReference type="Proteomes" id="UP000285060">
    <property type="component" value="Unassembled WGS sequence"/>
</dbReference>
<dbReference type="PROSITE" id="PS00012">
    <property type="entry name" value="PHOSPHOPANTETHEINE"/>
    <property type="match status" value="1"/>
</dbReference>
<dbReference type="CDD" id="cd05930">
    <property type="entry name" value="A_NRPS"/>
    <property type="match status" value="2"/>
</dbReference>
<dbReference type="EMBL" id="QUSY01001626">
    <property type="protein sequence ID" value="RHY24277.1"/>
    <property type="molecule type" value="Genomic_DNA"/>
</dbReference>
<dbReference type="InterPro" id="IPR006162">
    <property type="entry name" value="Ppantetheine_attach_site"/>
</dbReference>
<dbReference type="InterPro" id="IPR010071">
    <property type="entry name" value="AA_adenyl_dom"/>
</dbReference>
<dbReference type="InterPro" id="IPR000873">
    <property type="entry name" value="AMP-dep_synth/lig_dom"/>
</dbReference>
<dbReference type="GO" id="GO:0043041">
    <property type="term" value="P:amino acid activation for nonribosomal peptide biosynthetic process"/>
    <property type="evidence" value="ECO:0007669"/>
    <property type="project" value="TreeGrafter"/>
</dbReference>
<dbReference type="Gene3D" id="1.10.1200.10">
    <property type="entry name" value="ACP-like"/>
    <property type="match status" value="2"/>
</dbReference>
<dbReference type="SUPFAM" id="SSF56801">
    <property type="entry name" value="Acetyl-CoA synthetase-like"/>
    <property type="match status" value="2"/>
</dbReference>
<feature type="domain" description="Carrier" evidence="5">
    <location>
        <begin position="624"/>
        <end position="700"/>
    </location>
</feature>
<comment type="caution">
    <text evidence="6">The sequence shown here is derived from an EMBL/GenBank/DDBJ whole genome shotgun (WGS) entry which is preliminary data.</text>
</comment>
<dbReference type="VEuPathDB" id="FungiDB:H310_13903"/>
<evidence type="ECO:0000313" key="6">
    <source>
        <dbReference type="EMBL" id="RHY24277.1"/>
    </source>
</evidence>
<dbReference type="InterPro" id="IPR020845">
    <property type="entry name" value="AMP-binding_CS"/>
</dbReference>
<dbReference type="Pfam" id="PF00550">
    <property type="entry name" value="PP-binding"/>
    <property type="match status" value="2"/>
</dbReference>
<protein>
    <recommendedName>
        <fullName evidence="5">Carrier domain-containing protein</fullName>
    </recommendedName>
</protein>
<dbReference type="Gene3D" id="3.40.50.12780">
    <property type="entry name" value="N-terminal domain of ligase-like"/>
    <property type="match status" value="2"/>
</dbReference>
<dbReference type="Pfam" id="PF00668">
    <property type="entry name" value="Condensation"/>
    <property type="match status" value="3"/>
</dbReference>
<evidence type="ECO:0000256" key="3">
    <source>
        <dbReference type="ARBA" id="ARBA00022598"/>
    </source>
</evidence>
<reference evidence="6 7" key="1">
    <citation type="submission" date="2018-08" db="EMBL/GenBank/DDBJ databases">
        <title>Aphanomyces genome sequencing and annotation.</title>
        <authorList>
            <person name="Minardi D."/>
            <person name="Oidtmann B."/>
            <person name="Van Der Giezen M."/>
            <person name="Studholme D.J."/>
        </authorList>
    </citation>
    <scope>NUCLEOTIDE SEQUENCE [LARGE SCALE GENOMIC DNA]</scope>
    <source>
        <strain evidence="6 7">NJM0002</strain>
    </source>
</reference>
<keyword evidence="4" id="KW-0812">Transmembrane</keyword>
<dbReference type="InterPro" id="IPR020806">
    <property type="entry name" value="PKS_PP-bd"/>
</dbReference>
<dbReference type="VEuPathDB" id="FungiDB:H310_13904"/>
<keyword evidence="3" id="KW-0436">Ligase</keyword>
<dbReference type="InterPro" id="IPR023213">
    <property type="entry name" value="CAT-like_dom_sf"/>
</dbReference>
<dbReference type="FunFam" id="3.40.50.980:FF:000001">
    <property type="entry name" value="Non-ribosomal peptide synthetase"/>
    <property type="match status" value="2"/>
</dbReference>
<dbReference type="GO" id="GO:0005737">
    <property type="term" value="C:cytoplasm"/>
    <property type="evidence" value="ECO:0007669"/>
    <property type="project" value="TreeGrafter"/>
</dbReference>
<keyword evidence="4" id="KW-1133">Transmembrane helix</keyword>
<proteinExistence type="predicted"/>
<dbReference type="SMART" id="SM00823">
    <property type="entry name" value="PKS_PP"/>
    <property type="match status" value="2"/>
</dbReference>
<dbReference type="InterPro" id="IPR036736">
    <property type="entry name" value="ACP-like_sf"/>
</dbReference>